<reference evidence="2" key="1">
    <citation type="journal article" date="2024" name="IScience">
        <title>Strigolactones Initiate the Formation of Haustorium-like Structures in Castilleja.</title>
        <authorList>
            <person name="Buerger M."/>
            <person name="Peterson D."/>
            <person name="Chory J."/>
        </authorList>
    </citation>
    <scope>NUCLEOTIDE SEQUENCE [LARGE SCALE GENOMIC DNA]</scope>
</reference>
<dbReference type="Proteomes" id="UP001632038">
    <property type="component" value="Unassembled WGS sequence"/>
</dbReference>
<comment type="caution">
    <text evidence="1">The sequence shown here is derived from an EMBL/GenBank/DDBJ whole genome shotgun (WGS) entry which is preliminary data.</text>
</comment>
<gene>
    <name evidence="1" type="ORF">CASFOL_041146</name>
</gene>
<dbReference type="AlphaFoldDB" id="A0ABD3BDN5"/>
<accession>A0ABD3BDN5</accession>
<evidence type="ECO:0000313" key="2">
    <source>
        <dbReference type="Proteomes" id="UP001632038"/>
    </source>
</evidence>
<organism evidence="1 2">
    <name type="scientific">Castilleja foliolosa</name>
    <dbReference type="NCBI Taxonomy" id="1961234"/>
    <lineage>
        <taxon>Eukaryota</taxon>
        <taxon>Viridiplantae</taxon>
        <taxon>Streptophyta</taxon>
        <taxon>Embryophyta</taxon>
        <taxon>Tracheophyta</taxon>
        <taxon>Spermatophyta</taxon>
        <taxon>Magnoliopsida</taxon>
        <taxon>eudicotyledons</taxon>
        <taxon>Gunneridae</taxon>
        <taxon>Pentapetalae</taxon>
        <taxon>asterids</taxon>
        <taxon>lamiids</taxon>
        <taxon>Lamiales</taxon>
        <taxon>Orobanchaceae</taxon>
        <taxon>Pedicularideae</taxon>
        <taxon>Castillejinae</taxon>
        <taxon>Castilleja</taxon>
    </lineage>
</organism>
<evidence type="ECO:0000313" key="1">
    <source>
        <dbReference type="EMBL" id="KAL3615485.1"/>
    </source>
</evidence>
<name>A0ABD3BDN5_9LAMI</name>
<sequence>MANALQSSPPPQHHHIARYCSQLTPAHQQLRSITSACTVLGPTVLDPCHICQAGPYTRNY</sequence>
<dbReference type="EMBL" id="JAVIJP010000100">
    <property type="protein sequence ID" value="KAL3615485.1"/>
    <property type="molecule type" value="Genomic_DNA"/>
</dbReference>
<keyword evidence="2" id="KW-1185">Reference proteome</keyword>
<protein>
    <submittedName>
        <fullName evidence="1">Uncharacterized protein</fullName>
    </submittedName>
</protein>
<proteinExistence type="predicted"/>